<dbReference type="InterPro" id="IPR001927">
    <property type="entry name" value="Na/Gal_symport"/>
</dbReference>
<dbReference type="PANTHER" id="PTHR11328:SF24">
    <property type="entry name" value="MAJOR FACILITATOR SUPERFAMILY (MFS) PROFILE DOMAIN-CONTAINING PROTEIN"/>
    <property type="match status" value="1"/>
</dbReference>
<feature type="transmembrane region" description="Helical" evidence="1">
    <location>
        <begin position="12"/>
        <end position="28"/>
    </location>
</feature>
<feature type="transmembrane region" description="Helical" evidence="1">
    <location>
        <begin position="260"/>
        <end position="281"/>
    </location>
</feature>
<feature type="transmembrane region" description="Helical" evidence="1">
    <location>
        <begin position="397"/>
        <end position="421"/>
    </location>
</feature>
<proteinExistence type="predicted"/>
<feature type="transmembrane region" description="Helical" evidence="1">
    <location>
        <begin position="183"/>
        <end position="202"/>
    </location>
</feature>
<feature type="transmembrane region" description="Helical" evidence="1">
    <location>
        <begin position="227"/>
        <end position="248"/>
    </location>
</feature>
<reference evidence="2 3" key="1">
    <citation type="submission" date="2020-08" db="EMBL/GenBank/DDBJ databases">
        <title>Genome public.</title>
        <authorList>
            <person name="Liu C."/>
            <person name="Sun Q."/>
        </authorList>
    </citation>
    <scope>NUCLEOTIDE SEQUENCE [LARGE SCALE GENOMIC DNA]</scope>
    <source>
        <strain evidence="2 3">NSJ-13</strain>
    </source>
</reference>
<dbReference type="NCBIfam" id="TIGR00792">
    <property type="entry name" value="gph"/>
    <property type="match status" value="1"/>
</dbReference>
<dbReference type="CDD" id="cd17332">
    <property type="entry name" value="MFS_MelB_like"/>
    <property type="match status" value="1"/>
</dbReference>
<dbReference type="SUPFAM" id="SSF103473">
    <property type="entry name" value="MFS general substrate transporter"/>
    <property type="match status" value="1"/>
</dbReference>
<feature type="transmembrane region" description="Helical" evidence="1">
    <location>
        <begin position="358"/>
        <end position="377"/>
    </location>
</feature>
<feature type="transmembrane region" description="Helical" evidence="1">
    <location>
        <begin position="293"/>
        <end position="310"/>
    </location>
</feature>
<evidence type="ECO:0000313" key="2">
    <source>
        <dbReference type="EMBL" id="MBC5682583.1"/>
    </source>
</evidence>
<keyword evidence="3" id="KW-1185">Reference proteome</keyword>
<dbReference type="Pfam" id="PF13347">
    <property type="entry name" value="MFS_2"/>
    <property type="match status" value="1"/>
</dbReference>
<dbReference type="RefSeq" id="WP_186864532.1">
    <property type="nucleotide sequence ID" value="NZ_JACOPE010000001.1"/>
</dbReference>
<dbReference type="Proteomes" id="UP000631576">
    <property type="component" value="Unassembled WGS sequence"/>
</dbReference>
<dbReference type="Gene3D" id="1.20.1250.20">
    <property type="entry name" value="MFS general substrate transporter like domains"/>
    <property type="match status" value="2"/>
</dbReference>
<feature type="transmembrane region" description="Helical" evidence="1">
    <location>
        <begin position="111"/>
        <end position="132"/>
    </location>
</feature>
<gene>
    <name evidence="2" type="ORF">H8S40_03145</name>
</gene>
<keyword evidence="1" id="KW-1133">Transmembrane helix</keyword>
<evidence type="ECO:0000256" key="1">
    <source>
        <dbReference type="SAM" id="Phobius"/>
    </source>
</evidence>
<comment type="caution">
    <text evidence="2">The sequence shown here is derived from an EMBL/GenBank/DDBJ whole genome shotgun (WGS) entry which is preliminary data.</text>
</comment>
<dbReference type="EMBL" id="JACOPE010000001">
    <property type="protein sequence ID" value="MBC5682583.1"/>
    <property type="molecule type" value="Genomic_DNA"/>
</dbReference>
<feature type="transmembrane region" description="Helical" evidence="1">
    <location>
        <begin position="153"/>
        <end position="171"/>
    </location>
</feature>
<dbReference type="InterPro" id="IPR039672">
    <property type="entry name" value="MFS_2"/>
</dbReference>
<dbReference type="InterPro" id="IPR036259">
    <property type="entry name" value="MFS_trans_sf"/>
</dbReference>
<organism evidence="2 3">
    <name type="scientific">Ruminococcus hominis</name>
    <dbReference type="NCBI Taxonomy" id="2763065"/>
    <lineage>
        <taxon>Bacteria</taxon>
        <taxon>Bacillati</taxon>
        <taxon>Bacillota</taxon>
        <taxon>Clostridia</taxon>
        <taxon>Eubacteriales</taxon>
        <taxon>Oscillospiraceae</taxon>
        <taxon>Ruminococcus</taxon>
    </lineage>
</organism>
<keyword evidence="1" id="KW-0812">Transmembrane</keyword>
<keyword evidence="1" id="KW-0472">Membrane</keyword>
<feature type="transmembrane region" description="Helical" evidence="1">
    <location>
        <begin position="34"/>
        <end position="54"/>
    </location>
</feature>
<feature type="transmembrane region" description="Helical" evidence="1">
    <location>
        <begin position="84"/>
        <end position="105"/>
    </location>
</feature>
<accession>A0ABR7G573</accession>
<name>A0ABR7G573_9FIRM</name>
<sequence>MNHDKIKMREKLSYAAVNFGNIPIMTLINGYLLIFYTNICGLSPAACATLFLIARILDGLNDPLVGFVIDHLPNTKHGHFRPSLIVGTVLCSLNFLMLWFGPMLAPGGKLIIAYISYLLLGVLFPVMDISLNSLLPVMTADMNERNSLSSIKGLAYVVGALVIGVAAPLILGDASNKQGYIHMILIGTAVVFICSILGTAGVKERIKPQKGKSYTVKELFRILSRKPVYITFLAILLYTIGGNIVSAVNTYYYTYVLGNLSWSAILTLVMCITIFPATMFVSKLIGKYGKKKMYAIGLAIAGLTPLIRLIDVRSIPILVISALITGIGSGFAAPLNYGIQADNTDYIELSMGIRAEGAIASLSSFISKCAMGIGGAIPGYLLALAGFDAAAKTQPDSVITVIILCLIGLPALVDLLAIVIFGKGYPLTKEKLEEQNRILAEKRGTVQAE</sequence>
<protein>
    <submittedName>
        <fullName evidence="2">MFS transporter</fullName>
    </submittedName>
</protein>
<feature type="transmembrane region" description="Helical" evidence="1">
    <location>
        <begin position="316"/>
        <end position="337"/>
    </location>
</feature>
<dbReference type="PANTHER" id="PTHR11328">
    <property type="entry name" value="MAJOR FACILITATOR SUPERFAMILY DOMAIN-CONTAINING PROTEIN"/>
    <property type="match status" value="1"/>
</dbReference>
<evidence type="ECO:0000313" key="3">
    <source>
        <dbReference type="Proteomes" id="UP000631576"/>
    </source>
</evidence>